<protein>
    <recommendedName>
        <fullName evidence="4">Glycosyl transferase family 1 domain-containing protein</fullName>
    </recommendedName>
</protein>
<dbReference type="Pfam" id="PF13692">
    <property type="entry name" value="Glyco_trans_1_4"/>
    <property type="match status" value="1"/>
</dbReference>
<keyword evidence="3" id="KW-1185">Reference proteome</keyword>
<evidence type="ECO:0000256" key="1">
    <source>
        <dbReference type="ARBA" id="ARBA00022679"/>
    </source>
</evidence>
<keyword evidence="1" id="KW-0808">Transferase</keyword>
<sequence>MKILFIHQGPHKVHAAFGESITDKWFFYGNNRKSIIKTFLKSIIKNNEQFDVIFSEGGSGLPIAALKKLKNSRTKIILLNADKFFYLISKTNPIKRLLMKFLLSFVDRIIAISEMNKKLASKYFDNSKISVVHPFGVNVNFNINCPLDTTNILFIGDHRVFDKKFDNLVEAVKILNDKGWNFQLYLIGSCADVINENYDWLHKIGYTERPEKYFSECSIYVHPADFDPCPVSVFETMAAGMIPIVTKCTGQADILKENGLDFLIMDNNRPSTIASKIIEIYNKPLNWKKEISMKCKDISRCFSEEKQVEKFRKIFNEIIEDLCELPLHDGRGFLFQ</sequence>
<dbReference type="Proteomes" id="UP000831817">
    <property type="component" value="Chromosome"/>
</dbReference>
<organism evidence="2 3">
    <name type="scientific">Methanothermobacter tenebrarum</name>
    <dbReference type="NCBI Taxonomy" id="680118"/>
    <lineage>
        <taxon>Archaea</taxon>
        <taxon>Methanobacteriati</taxon>
        <taxon>Methanobacteriota</taxon>
        <taxon>Methanomada group</taxon>
        <taxon>Methanobacteria</taxon>
        <taxon>Methanobacteriales</taxon>
        <taxon>Methanobacteriaceae</taxon>
        <taxon>Methanothermobacter</taxon>
    </lineage>
</organism>
<dbReference type="Gene3D" id="3.40.50.2000">
    <property type="entry name" value="Glycogen Phosphorylase B"/>
    <property type="match status" value="2"/>
</dbReference>
<reference evidence="2 3" key="1">
    <citation type="submission" date="2022-04" db="EMBL/GenBank/DDBJ databases">
        <title>Complete genome of Methanothermobacter tenebrarum strain RMAS.</title>
        <authorList>
            <person name="Nakamura K."/>
            <person name="Oshima K."/>
            <person name="Hattori M."/>
            <person name="Kamagata Y."/>
            <person name="Takamizawa K."/>
        </authorList>
    </citation>
    <scope>NUCLEOTIDE SEQUENCE [LARGE SCALE GENOMIC DNA]</scope>
    <source>
        <strain evidence="2 3">RMAS</strain>
    </source>
</reference>
<name>A0ABN6PB91_9EURY</name>
<evidence type="ECO:0000313" key="3">
    <source>
        <dbReference type="Proteomes" id="UP000831817"/>
    </source>
</evidence>
<evidence type="ECO:0008006" key="4">
    <source>
        <dbReference type="Google" id="ProtNLM"/>
    </source>
</evidence>
<dbReference type="SUPFAM" id="SSF53756">
    <property type="entry name" value="UDP-Glycosyltransferase/glycogen phosphorylase"/>
    <property type="match status" value="1"/>
</dbReference>
<dbReference type="GeneID" id="71965354"/>
<evidence type="ECO:0000313" key="2">
    <source>
        <dbReference type="EMBL" id="BDH79454.1"/>
    </source>
</evidence>
<proteinExistence type="predicted"/>
<dbReference type="RefSeq" id="WP_248563811.1">
    <property type="nucleotide sequence ID" value="NZ_AP025698.1"/>
</dbReference>
<dbReference type="PANTHER" id="PTHR46401">
    <property type="entry name" value="GLYCOSYLTRANSFERASE WBBK-RELATED"/>
    <property type="match status" value="1"/>
</dbReference>
<accession>A0ABN6PB91</accession>
<dbReference type="CDD" id="cd03801">
    <property type="entry name" value="GT4_PimA-like"/>
    <property type="match status" value="1"/>
</dbReference>
<dbReference type="EMBL" id="AP025698">
    <property type="protein sequence ID" value="BDH79454.1"/>
    <property type="molecule type" value="Genomic_DNA"/>
</dbReference>
<gene>
    <name evidence="2" type="ORF">MTTB_08330</name>
</gene>
<dbReference type="PANTHER" id="PTHR46401:SF2">
    <property type="entry name" value="GLYCOSYLTRANSFERASE WBBK-RELATED"/>
    <property type="match status" value="1"/>
</dbReference>